<dbReference type="GO" id="GO:0005886">
    <property type="term" value="C:plasma membrane"/>
    <property type="evidence" value="ECO:0007669"/>
    <property type="project" value="UniProtKB-SubCell"/>
</dbReference>
<feature type="chain" id="PRO_5044341056" description="Cadherin domain-containing protein" evidence="14">
    <location>
        <begin position="20"/>
        <end position="941"/>
    </location>
</feature>
<evidence type="ECO:0000256" key="1">
    <source>
        <dbReference type="ARBA" id="ARBA00004251"/>
    </source>
</evidence>
<gene>
    <name evidence="16" type="primary">PCDH8</name>
</gene>
<accession>A0AAY4DM88</accession>
<feature type="signal peptide" evidence="14">
    <location>
        <begin position="1"/>
        <end position="19"/>
    </location>
</feature>
<evidence type="ECO:0000313" key="17">
    <source>
        <dbReference type="Proteomes" id="UP000694580"/>
    </source>
</evidence>
<feature type="domain" description="Cadherin" evidence="15">
    <location>
        <begin position="567"/>
        <end position="671"/>
    </location>
</feature>
<feature type="domain" description="Cadherin" evidence="15">
    <location>
        <begin position="123"/>
        <end position="231"/>
    </location>
</feature>
<dbReference type="PRINTS" id="PR00205">
    <property type="entry name" value="CADHERIN"/>
</dbReference>
<evidence type="ECO:0000256" key="2">
    <source>
        <dbReference type="ARBA" id="ARBA00022475"/>
    </source>
</evidence>
<evidence type="ECO:0000256" key="7">
    <source>
        <dbReference type="ARBA" id="ARBA00022889"/>
    </source>
</evidence>
<dbReference type="InterPro" id="IPR013164">
    <property type="entry name" value="Cadherin_N"/>
</dbReference>
<dbReference type="InterPro" id="IPR050174">
    <property type="entry name" value="Protocadherin/Cadherin-CA"/>
</dbReference>
<evidence type="ECO:0000256" key="13">
    <source>
        <dbReference type="SAM" id="Phobius"/>
    </source>
</evidence>
<keyword evidence="7" id="KW-0130">Cell adhesion</keyword>
<evidence type="ECO:0000256" key="4">
    <source>
        <dbReference type="ARBA" id="ARBA00022729"/>
    </source>
</evidence>
<keyword evidence="8 13" id="KW-1133">Transmembrane helix</keyword>
<dbReference type="GeneTree" id="ENSGT00940000165888"/>
<dbReference type="FunFam" id="2.60.40.60:FF:000003">
    <property type="entry name" value="Protocadherin alpha 2"/>
    <property type="match status" value="1"/>
</dbReference>
<feature type="region of interest" description="Disordered" evidence="12">
    <location>
        <begin position="912"/>
        <end position="941"/>
    </location>
</feature>
<feature type="domain" description="Cadherin" evidence="15">
    <location>
        <begin position="354"/>
        <end position="450"/>
    </location>
</feature>
<proteinExistence type="predicted"/>
<feature type="region of interest" description="Disordered" evidence="12">
    <location>
        <begin position="800"/>
        <end position="834"/>
    </location>
</feature>
<dbReference type="Gene3D" id="2.60.40.60">
    <property type="entry name" value="Cadherins"/>
    <property type="match status" value="6"/>
</dbReference>
<feature type="compositionally biased region" description="Polar residues" evidence="12">
    <location>
        <begin position="800"/>
        <end position="809"/>
    </location>
</feature>
<feature type="domain" description="Cadherin" evidence="15">
    <location>
        <begin position="232"/>
        <end position="339"/>
    </location>
</feature>
<keyword evidence="6 11" id="KW-0106">Calcium</keyword>
<keyword evidence="10" id="KW-0325">Glycoprotein</keyword>
<keyword evidence="17" id="KW-1185">Reference proteome</keyword>
<evidence type="ECO:0000256" key="6">
    <source>
        <dbReference type="ARBA" id="ARBA00022837"/>
    </source>
</evidence>
<evidence type="ECO:0000256" key="10">
    <source>
        <dbReference type="ARBA" id="ARBA00023180"/>
    </source>
</evidence>
<dbReference type="PANTHER" id="PTHR24028:SF244">
    <property type="entry name" value="PARAXIAL PROTOCADHERIN"/>
    <property type="match status" value="1"/>
</dbReference>
<reference evidence="16" key="3">
    <citation type="submission" date="2025-09" db="UniProtKB">
        <authorList>
            <consortium name="Ensembl"/>
        </authorList>
    </citation>
    <scope>IDENTIFICATION</scope>
</reference>
<feature type="compositionally biased region" description="Basic and acidic residues" evidence="12">
    <location>
        <begin position="919"/>
        <end position="930"/>
    </location>
</feature>
<feature type="domain" description="Cadherin" evidence="15">
    <location>
        <begin position="28"/>
        <end position="122"/>
    </location>
</feature>
<comment type="subcellular location">
    <subcellularLocation>
        <location evidence="1">Cell membrane</location>
        <topology evidence="1">Single-pass type I membrane protein</topology>
    </subcellularLocation>
</comment>
<evidence type="ECO:0000256" key="11">
    <source>
        <dbReference type="PROSITE-ProRule" id="PRU00043"/>
    </source>
</evidence>
<keyword evidence="2" id="KW-1003">Cell membrane</keyword>
<dbReference type="PANTHER" id="PTHR24028">
    <property type="entry name" value="CADHERIN-87A"/>
    <property type="match status" value="1"/>
</dbReference>
<dbReference type="Ensembl" id="ENSDCDT00010055642.1">
    <property type="protein sequence ID" value="ENSDCDP00010045461.1"/>
    <property type="gene ID" value="ENSDCDG00010028009.1"/>
</dbReference>
<reference evidence="16 17" key="1">
    <citation type="submission" date="2020-06" db="EMBL/GenBank/DDBJ databases">
        <authorList>
            <consortium name="Wellcome Sanger Institute Data Sharing"/>
        </authorList>
    </citation>
    <scope>NUCLEOTIDE SEQUENCE [LARGE SCALE GENOMIC DNA]</scope>
</reference>
<dbReference type="FunFam" id="2.60.40.60:FF:000001">
    <property type="entry name" value="Protocadherin alpha 2"/>
    <property type="match status" value="1"/>
</dbReference>
<keyword evidence="9 13" id="KW-0472">Membrane</keyword>
<dbReference type="GO" id="GO:0007156">
    <property type="term" value="P:homophilic cell adhesion via plasma membrane adhesion molecules"/>
    <property type="evidence" value="ECO:0007669"/>
    <property type="project" value="InterPro"/>
</dbReference>
<evidence type="ECO:0000256" key="8">
    <source>
        <dbReference type="ARBA" id="ARBA00022989"/>
    </source>
</evidence>
<keyword evidence="4 14" id="KW-0732">Signal</keyword>
<evidence type="ECO:0000256" key="5">
    <source>
        <dbReference type="ARBA" id="ARBA00022737"/>
    </source>
</evidence>
<dbReference type="FunFam" id="2.60.40.60:FF:000120">
    <property type="entry name" value="Protocadherin 8"/>
    <property type="match status" value="1"/>
</dbReference>
<keyword evidence="5" id="KW-0677">Repeat</keyword>
<reference evidence="16" key="2">
    <citation type="submission" date="2025-08" db="UniProtKB">
        <authorList>
            <consortium name="Ensembl"/>
        </authorList>
    </citation>
    <scope>IDENTIFICATION</scope>
</reference>
<feature type="transmembrane region" description="Helical" evidence="13">
    <location>
        <begin position="689"/>
        <end position="714"/>
    </location>
</feature>
<dbReference type="InterPro" id="IPR020894">
    <property type="entry name" value="Cadherin_CS"/>
</dbReference>
<keyword evidence="3 13" id="KW-0812">Transmembrane</keyword>
<dbReference type="FunFam" id="2.60.40.60:FF:000002">
    <property type="entry name" value="Protocadherin alpha 2"/>
    <property type="match status" value="1"/>
</dbReference>
<dbReference type="SMART" id="SM00112">
    <property type="entry name" value="CA"/>
    <property type="match status" value="6"/>
</dbReference>
<dbReference type="FunFam" id="2.60.40.60:FF:000007">
    <property type="entry name" value="Protocadherin alpha 2"/>
    <property type="match status" value="1"/>
</dbReference>
<dbReference type="InterPro" id="IPR015919">
    <property type="entry name" value="Cadherin-like_sf"/>
</dbReference>
<name>A0AAY4DM88_9TELE</name>
<dbReference type="CDD" id="cd11304">
    <property type="entry name" value="Cadherin_repeat"/>
    <property type="match status" value="6"/>
</dbReference>
<evidence type="ECO:0000256" key="9">
    <source>
        <dbReference type="ARBA" id="ARBA00023136"/>
    </source>
</evidence>
<protein>
    <recommendedName>
        <fullName evidence="15">Cadherin domain-containing protein</fullName>
    </recommendedName>
</protein>
<evidence type="ECO:0000256" key="12">
    <source>
        <dbReference type="SAM" id="MobiDB-lite"/>
    </source>
</evidence>
<evidence type="ECO:0000256" key="3">
    <source>
        <dbReference type="ARBA" id="ARBA00022692"/>
    </source>
</evidence>
<dbReference type="GO" id="GO:0005509">
    <property type="term" value="F:calcium ion binding"/>
    <property type="evidence" value="ECO:0007669"/>
    <property type="project" value="UniProtKB-UniRule"/>
</dbReference>
<dbReference type="PROSITE" id="PS50268">
    <property type="entry name" value="CADHERIN_2"/>
    <property type="match status" value="6"/>
</dbReference>
<dbReference type="AlphaFoldDB" id="A0AAY4DM88"/>
<feature type="domain" description="Cadherin" evidence="15">
    <location>
        <begin position="451"/>
        <end position="561"/>
    </location>
</feature>
<dbReference type="SUPFAM" id="SSF49313">
    <property type="entry name" value="Cadherin-like"/>
    <property type="match status" value="5"/>
</dbReference>
<evidence type="ECO:0000256" key="14">
    <source>
        <dbReference type="SAM" id="SignalP"/>
    </source>
</evidence>
<dbReference type="GO" id="GO:0009653">
    <property type="term" value="P:anatomical structure morphogenesis"/>
    <property type="evidence" value="ECO:0007669"/>
    <property type="project" value="UniProtKB-ARBA"/>
</dbReference>
<dbReference type="Pfam" id="PF00028">
    <property type="entry name" value="Cadherin"/>
    <property type="match status" value="5"/>
</dbReference>
<sequence>MSLFLESLAVALLVSAARCTTTKYFTYEEDAAGTEIGNLSRDLHVDPAATFRFMQDLDPPVVHMRPTDGLLTVGEVVDREALCRRSAACLVAFDVVAVSGDKFQLVHVEIEVRDVNDHSPRFAENETALEVLENVPVDTRFPLDVAVDQDVGVNYVQKYHISHNSHFAIDVHTREDGAKYAELVLVKSLDRETEDSYSIEVTATDGGSPPRSGTTTVLVKVLDFNDNSPIFEHNSLKVELYEDAPVGSRVLKVHAFDPDAGANGEVVYGLVDAPPSDVSRLFKIDPQSGAVTLKEPVDYEKKRSYELNIRASDLGGSPMRSTCRVAVEILDVNDNPPQIAIKPMTSSSDGVAFITEAAAEESFVALVSTSDRDSGANGYVHTSLLGHRHFRLRQAYGDAYMIVTAAGLDREKIAEYNLTVEAEDLGTPPFKTVRHYTIRVTDENDNAPLFSKSLYEVSVVENNVPGSYVTTVVARDPDAGKNGKVAYRVLEKPLQGDALLSTFVSIDPASGSLYSLRSFDYEALRTIELTVLACDNGVPQQSGTTAVRINIVNQNDNYPHFTHPAMHNGTADVPLPADAPAGFLVLRLRAEDEDEGPAANLGFEILEGDRELFSVARASGEVALRRRLSSRCGEVLEVQIAVSDNGRPALSSAATLRFVVTDTGGPGEQIFVSWGSGGEEEPSLGASTVAIALLGAGCVLLLAAIAGVAVYCRLRLRRGGYASKSRAARGLLGDPSIAIRKASEADSYAGAGLFLCHKNDSGLYDRDGSTEGDSKAFLSSKSFDGTATWHDDRRCIQQSATGNTDQLSVKDSGKGDSDFNDSDSDTSGYGGKRTLSTFQPWAKSSLTSADMPGADWHGRYGVIPTRRVHAAPGTSYTIGFSQEAAYGNSHASPRPWRGSRYGVHVASRTGTLPPYTCHQKREAPRDRDQDAAAASEIATTF</sequence>
<dbReference type="PROSITE" id="PS00232">
    <property type="entry name" value="CADHERIN_1"/>
    <property type="match status" value="3"/>
</dbReference>
<dbReference type="InterPro" id="IPR002126">
    <property type="entry name" value="Cadherin-like_dom"/>
</dbReference>
<dbReference type="Pfam" id="PF08266">
    <property type="entry name" value="Cadherin_2"/>
    <property type="match status" value="1"/>
</dbReference>
<evidence type="ECO:0000259" key="15">
    <source>
        <dbReference type="PROSITE" id="PS50268"/>
    </source>
</evidence>
<evidence type="ECO:0000313" key="16">
    <source>
        <dbReference type="Ensembl" id="ENSDCDP00010045461.1"/>
    </source>
</evidence>
<organism evidence="16 17">
    <name type="scientific">Denticeps clupeoides</name>
    <name type="common">denticle herring</name>
    <dbReference type="NCBI Taxonomy" id="299321"/>
    <lineage>
        <taxon>Eukaryota</taxon>
        <taxon>Metazoa</taxon>
        <taxon>Chordata</taxon>
        <taxon>Craniata</taxon>
        <taxon>Vertebrata</taxon>
        <taxon>Euteleostomi</taxon>
        <taxon>Actinopterygii</taxon>
        <taxon>Neopterygii</taxon>
        <taxon>Teleostei</taxon>
        <taxon>Clupei</taxon>
        <taxon>Clupeiformes</taxon>
        <taxon>Denticipitoidei</taxon>
        <taxon>Denticipitidae</taxon>
        <taxon>Denticeps</taxon>
    </lineage>
</organism>
<dbReference type="Proteomes" id="UP000694580">
    <property type="component" value="Chromosome 9"/>
</dbReference>